<evidence type="ECO:0000256" key="1">
    <source>
        <dbReference type="ARBA" id="ARBA00004442"/>
    </source>
</evidence>
<dbReference type="SUPFAM" id="SSF56954">
    <property type="entry name" value="Outer membrane efflux proteins (OEP)"/>
    <property type="match status" value="1"/>
</dbReference>
<dbReference type="PANTHER" id="PTHR30026">
    <property type="entry name" value="OUTER MEMBRANE PROTEIN TOLC"/>
    <property type="match status" value="1"/>
</dbReference>
<evidence type="ECO:0000256" key="2">
    <source>
        <dbReference type="ARBA" id="ARBA00007613"/>
    </source>
</evidence>
<reference evidence="10 11" key="1">
    <citation type="journal article" date="2019" name="Nat. Microbiol.">
        <title>Mediterranean grassland soil C-N compound turnover is dependent on rainfall and depth, and is mediated by genomically divergent microorganisms.</title>
        <authorList>
            <person name="Diamond S."/>
            <person name="Andeer P.F."/>
            <person name="Li Z."/>
            <person name="Crits-Christoph A."/>
            <person name="Burstein D."/>
            <person name="Anantharaman K."/>
            <person name="Lane K.R."/>
            <person name="Thomas B.C."/>
            <person name="Pan C."/>
            <person name="Northen T.R."/>
            <person name="Banfield J.F."/>
        </authorList>
    </citation>
    <scope>NUCLEOTIDE SEQUENCE [LARGE SCALE GENOMIC DNA]</scope>
    <source>
        <strain evidence="10">WS_8</strain>
    </source>
</reference>
<dbReference type="GO" id="GO:0015562">
    <property type="term" value="F:efflux transmembrane transporter activity"/>
    <property type="evidence" value="ECO:0007669"/>
    <property type="project" value="InterPro"/>
</dbReference>
<keyword evidence="6" id="KW-0472">Membrane</keyword>
<keyword evidence="7" id="KW-0998">Cell outer membrane</keyword>
<comment type="subcellular location">
    <subcellularLocation>
        <location evidence="1">Cell outer membrane</location>
    </subcellularLocation>
</comment>
<evidence type="ECO:0000256" key="7">
    <source>
        <dbReference type="ARBA" id="ARBA00023237"/>
    </source>
</evidence>
<dbReference type="AlphaFoldDB" id="A0A538TLV4"/>
<evidence type="ECO:0000313" key="10">
    <source>
        <dbReference type="EMBL" id="TMQ64616.1"/>
    </source>
</evidence>
<accession>A0A538TLV4</accession>
<proteinExistence type="inferred from homology"/>
<dbReference type="InterPro" id="IPR051906">
    <property type="entry name" value="TolC-like"/>
</dbReference>
<protein>
    <submittedName>
        <fullName evidence="10">TolC family protein</fullName>
    </submittedName>
</protein>
<feature type="coiled-coil region" evidence="8">
    <location>
        <begin position="242"/>
        <end position="276"/>
    </location>
</feature>
<evidence type="ECO:0000256" key="3">
    <source>
        <dbReference type="ARBA" id="ARBA00022448"/>
    </source>
</evidence>
<comment type="caution">
    <text evidence="10">The sequence shown here is derived from an EMBL/GenBank/DDBJ whole genome shotgun (WGS) entry which is preliminary data.</text>
</comment>
<dbReference type="GO" id="GO:0009279">
    <property type="term" value="C:cell outer membrane"/>
    <property type="evidence" value="ECO:0007669"/>
    <property type="project" value="UniProtKB-SubCell"/>
</dbReference>
<dbReference type="PANTHER" id="PTHR30026:SF23">
    <property type="entry name" value="TO APRF-PUTATIVE OUTER MEMBRANE EFFLUX PROTEIN OR SECRETED ALKALINE PHOSPHATASE-RELATED"/>
    <property type="match status" value="1"/>
</dbReference>
<sequence length="593" mass="63610">MKRRGDDQARRGTGRDRSGGRGELMVVQGSACTRDAEAGARLKGRGKVRDRGYPSRLSWPAMSSRSRPPSVAGRHSSVAVLTALTSALAATSAWAASSPVSSEPDTSYLAGAVEPERVGLTLEQAQKLAAAHSPTTRAALAALRVARGARMREAGAFDPVLFGADERVSTDTPVSSPFEASKTRVRSLSGGASWVSPIGTSVNVSLARVRAETDAQFSTLPVERRARARLDVVQPLLRGFGLGATRGELRAADRELEAAQRNAEAASLDLGAAVENAYWELYAAERDQAAERLQRQRAAVFLRDQLIRARAGVVGPGAVATARTFMAAQEAQLLDARVRVGTASEALALVVGTQAGEADQRYHCLDDPPEAQAVEPLSALVKRALEANPSLRAAELDVAATRARARGAASRAWPTVEAFGGYGGSGLAGVGRQITFSGQTVGSDFDTGFGHAWDQVWGDDFPDWNLGLRVNMPLGWRADRGERQRQLGILEGALATRDARRLALLSAVRQAHLEAELSERQLQAMRDLVEAAREQARIANLEYRAGRSTAYDVVVVEAELREAQFRESQALVRAARAATELRRLTTPVFRRTP</sequence>
<dbReference type="InterPro" id="IPR003423">
    <property type="entry name" value="OMP_efflux"/>
</dbReference>
<feature type="compositionally biased region" description="Basic and acidic residues" evidence="9">
    <location>
        <begin position="1"/>
        <end position="20"/>
    </location>
</feature>
<evidence type="ECO:0000313" key="11">
    <source>
        <dbReference type="Proteomes" id="UP000316609"/>
    </source>
</evidence>
<dbReference type="GO" id="GO:1990281">
    <property type="term" value="C:efflux pump complex"/>
    <property type="evidence" value="ECO:0007669"/>
    <property type="project" value="TreeGrafter"/>
</dbReference>
<dbReference type="Pfam" id="PF02321">
    <property type="entry name" value="OEP"/>
    <property type="match status" value="2"/>
</dbReference>
<evidence type="ECO:0000256" key="4">
    <source>
        <dbReference type="ARBA" id="ARBA00022452"/>
    </source>
</evidence>
<evidence type="ECO:0000256" key="8">
    <source>
        <dbReference type="SAM" id="Coils"/>
    </source>
</evidence>
<keyword evidence="3" id="KW-0813">Transport</keyword>
<dbReference type="Proteomes" id="UP000316609">
    <property type="component" value="Unassembled WGS sequence"/>
</dbReference>
<name>A0A538TLV4_UNCEI</name>
<dbReference type="EMBL" id="VBOY01000082">
    <property type="protein sequence ID" value="TMQ64616.1"/>
    <property type="molecule type" value="Genomic_DNA"/>
</dbReference>
<evidence type="ECO:0000256" key="6">
    <source>
        <dbReference type="ARBA" id="ARBA00023136"/>
    </source>
</evidence>
<feature type="coiled-coil region" evidence="8">
    <location>
        <begin position="515"/>
        <end position="542"/>
    </location>
</feature>
<dbReference type="GO" id="GO:0015288">
    <property type="term" value="F:porin activity"/>
    <property type="evidence" value="ECO:0007669"/>
    <property type="project" value="TreeGrafter"/>
</dbReference>
<dbReference type="Gene3D" id="1.20.1600.10">
    <property type="entry name" value="Outer membrane efflux proteins (OEP)"/>
    <property type="match status" value="1"/>
</dbReference>
<keyword evidence="4" id="KW-1134">Transmembrane beta strand</keyword>
<organism evidence="10 11">
    <name type="scientific">Eiseniibacteriota bacterium</name>
    <dbReference type="NCBI Taxonomy" id="2212470"/>
    <lineage>
        <taxon>Bacteria</taxon>
        <taxon>Candidatus Eiseniibacteriota</taxon>
    </lineage>
</organism>
<keyword evidence="5" id="KW-0812">Transmembrane</keyword>
<evidence type="ECO:0000256" key="9">
    <source>
        <dbReference type="SAM" id="MobiDB-lite"/>
    </source>
</evidence>
<comment type="similarity">
    <text evidence="2">Belongs to the outer membrane factor (OMF) (TC 1.B.17) family.</text>
</comment>
<evidence type="ECO:0000256" key="5">
    <source>
        <dbReference type="ARBA" id="ARBA00022692"/>
    </source>
</evidence>
<gene>
    <name evidence="10" type="ORF">E6K78_08845</name>
</gene>
<keyword evidence="8" id="KW-0175">Coiled coil</keyword>
<feature type="region of interest" description="Disordered" evidence="9">
    <location>
        <begin position="1"/>
        <end position="72"/>
    </location>
</feature>